<protein>
    <submittedName>
        <fullName evidence="2">Uncharacterized protein</fullName>
    </submittedName>
</protein>
<proteinExistence type="predicted"/>
<keyword evidence="1" id="KW-1133">Transmembrane helix</keyword>
<dbReference type="EMBL" id="FQUW01000017">
    <property type="protein sequence ID" value="SHF17916.1"/>
    <property type="molecule type" value="Genomic_DNA"/>
</dbReference>
<evidence type="ECO:0000313" key="3">
    <source>
        <dbReference type="Proteomes" id="UP000184196"/>
    </source>
</evidence>
<accession>A0A1M4ZK28</accession>
<reference evidence="3" key="1">
    <citation type="submission" date="2016-11" db="EMBL/GenBank/DDBJ databases">
        <authorList>
            <person name="Varghese N."/>
            <person name="Submissions S."/>
        </authorList>
    </citation>
    <scope>NUCLEOTIDE SEQUENCE [LARGE SCALE GENOMIC DNA]</scope>
    <source>
        <strain evidence="3">DSM 11792</strain>
    </source>
</reference>
<evidence type="ECO:0000256" key="1">
    <source>
        <dbReference type="SAM" id="Phobius"/>
    </source>
</evidence>
<keyword evidence="1" id="KW-0812">Transmembrane</keyword>
<feature type="transmembrane region" description="Helical" evidence="1">
    <location>
        <begin position="56"/>
        <end position="75"/>
    </location>
</feature>
<keyword evidence="3" id="KW-1185">Reference proteome</keyword>
<dbReference type="AlphaFoldDB" id="A0A1M4ZK28"/>
<dbReference type="Proteomes" id="UP000184196">
    <property type="component" value="Unassembled WGS sequence"/>
</dbReference>
<sequence>MCWVRMPAPCCGDWKRNRSAPEELRGYLITSRNYFATSGLEPGKELMVQTVFFNKVGLFQTLVYILAGFITIRFIQWLQAH</sequence>
<evidence type="ECO:0000313" key="2">
    <source>
        <dbReference type="EMBL" id="SHF17916.1"/>
    </source>
</evidence>
<organism evidence="2 3">
    <name type="scientific">Desulfofundulus australicus DSM 11792</name>
    <dbReference type="NCBI Taxonomy" id="1121425"/>
    <lineage>
        <taxon>Bacteria</taxon>
        <taxon>Bacillati</taxon>
        <taxon>Bacillota</taxon>
        <taxon>Clostridia</taxon>
        <taxon>Eubacteriales</taxon>
        <taxon>Peptococcaceae</taxon>
        <taxon>Desulfofundulus</taxon>
    </lineage>
</organism>
<keyword evidence="1" id="KW-0472">Membrane</keyword>
<gene>
    <name evidence="2" type="ORF">SAMN02745218_01614</name>
</gene>
<name>A0A1M4ZK28_9FIRM</name>